<dbReference type="Proteomes" id="UP001165082">
    <property type="component" value="Unassembled WGS sequence"/>
</dbReference>
<protein>
    <submittedName>
        <fullName evidence="1">Uncharacterized protein</fullName>
    </submittedName>
</protein>
<reference evidence="1" key="1">
    <citation type="submission" date="2022-07" db="EMBL/GenBank/DDBJ databases">
        <title>Genome analysis of Parmales, a sister group of diatoms, reveals the evolutionary specialization of diatoms from phago-mixotrophs to photoautotrophs.</title>
        <authorList>
            <person name="Ban H."/>
            <person name="Sato S."/>
            <person name="Yoshikawa S."/>
            <person name="Kazumasa Y."/>
            <person name="Nakamura Y."/>
            <person name="Ichinomiya M."/>
            <person name="Saitoh K."/>
            <person name="Sato N."/>
            <person name="Blanc-Mathieu R."/>
            <person name="Endo H."/>
            <person name="Kuwata A."/>
            <person name="Ogata H."/>
        </authorList>
    </citation>
    <scope>NUCLEOTIDE SEQUENCE</scope>
</reference>
<name>A0A9W7A1N3_9STRA</name>
<evidence type="ECO:0000313" key="1">
    <source>
        <dbReference type="EMBL" id="GMH61871.1"/>
    </source>
</evidence>
<accession>A0A9W7A1N3</accession>
<feature type="non-terminal residue" evidence="1">
    <location>
        <position position="1"/>
    </location>
</feature>
<dbReference type="AlphaFoldDB" id="A0A9W7A1N3"/>
<sequence>ILIKRNGLAGSDELKSNSDDLIKRMGGFVINSAMLAYFRF</sequence>
<comment type="caution">
    <text evidence="1">The sequence shown here is derived from an EMBL/GenBank/DDBJ whole genome shotgun (WGS) entry which is preliminary data.</text>
</comment>
<evidence type="ECO:0000313" key="2">
    <source>
        <dbReference type="Proteomes" id="UP001165082"/>
    </source>
</evidence>
<gene>
    <name evidence="1" type="ORF">TrRE_jg5759</name>
</gene>
<keyword evidence="2" id="KW-1185">Reference proteome</keyword>
<organism evidence="1 2">
    <name type="scientific">Triparma retinervis</name>
    <dbReference type="NCBI Taxonomy" id="2557542"/>
    <lineage>
        <taxon>Eukaryota</taxon>
        <taxon>Sar</taxon>
        <taxon>Stramenopiles</taxon>
        <taxon>Ochrophyta</taxon>
        <taxon>Bolidophyceae</taxon>
        <taxon>Parmales</taxon>
        <taxon>Triparmaceae</taxon>
        <taxon>Triparma</taxon>
    </lineage>
</organism>
<proteinExistence type="predicted"/>
<dbReference type="EMBL" id="BRXZ01005202">
    <property type="protein sequence ID" value="GMH61871.1"/>
    <property type="molecule type" value="Genomic_DNA"/>
</dbReference>